<evidence type="ECO:0000256" key="1">
    <source>
        <dbReference type="ARBA" id="ARBA00022703"/>
    </source>
</evidence>
<dbReference type="Pfam" id="PF00531">
    <property type="entry name" value="Death"/>
    <property type="match status" value="1"/>
</dbReference>
<dbReference type="GO" id="GO:0043235">
    <property type="term" value="C:receptor complex"/>
    <property type="evidence" value="ECO:0007669"/>
    <property type="project" value="TreeGrafter"/>
</dbReference>
<feature type="transmembrane region" description="Helical" evidence="8">
    <location>
        <begin position="252"/>
        <end position="271"/>
    </location>
</feature>
<evidence type="ECO:0000313" key="11">
    <source>
        <dbReference type="Ensembl" id="ENSZALP00000023313.1"/>
    </source>
</evidence>
<feature type="domain" description="TNFR-Cys" evidence="10">
    <location>
        <begin position="125"/>
        <end position="167"/>
    </location>
</feature>
<dbReference type="Ensembl" id="ENSZALT00000030219.1">
    <property type="protein sequence ID" value="ENSZALP00000023313.1"/>
    <property type="gene ID" value="ENSZALG00000018034.1"/>
</dbReference>
<feature type="domain" description="Death" evidence="9">
    <location>
        <begin position="352"/>
        <end position="435"/>
    </location>
</feature>
<evidence type="ECO:0000256" key="8">
    <source>
        <dbReference type="SAM" id="Phobius"/>
    </source>
</evidence>
<evidence type="ECO:0000256" key="5">
    <source>
        <dbReference type="ARBA" id="ARBA00023180"/>
    </source>
</evidence>
<feature type="repeat" description="TNFR-Cys" evidence="6">
    <location>
        <begin position="168"/>
        <end position="207"/>
    </location>
</feature>
<dbReference type="InterPro" id="IPR033994">
    <property type="entry name" value="TNFRSF1A_death"/>
</dbReference>
<dbReference type="GO" id="GO:0043120">
    <property type="term" value="F:tumor necrosis factor binding"/>
    <property type="evidence" value="ECO:0007669"/>
    <property type="project" value="TreeGrafter"/>
</dbReference>
<evidence type="ECO:0000256" key="6">
    <source>
        <dbReference type="PROSITE-ProRule" id="PRU00206"/>
    </source>
</evidence>
<feature type="repeat" description="TNFR-Cys" evidence="6">
    <location>
        <begin position="125"/>
        <end position="167"/>
    </location>
</feature>
<evidence type="ECO:0000259" key="10">
    <source>
        <dbReference type="PROSITE" id="PS50050"/>
    </source>
</evidence>
<feature type="domain" description="TNFR-Cys" evidence="10">
    <location>
        <begin position="168"/>
        <end position="207"/>
    </location>
</feature>
<reference evidence="11" key="2">
    <citation type="submission" date="2025-09" db="UniProtKB">
        <authorList>
            <consortium name="Ensembl"/>
        </authorList>
    </citation>
    <scope>IDENTIFICATION</scope>
</reference>
<dbReference type="InterPro" id="IPR000488">
    <property type="entry name" value="Death_dom"/>
</dbReference>
<dbReference type="Pfam" id="PF00020">
    <property type="entry name" value="TNFR_c6"/>
    <property type="match status" value="1"/>
</dbReference>
<feature type="disulfide bond" evidence="6">
    <location>
        <begin position="126"/>
        <end position="141"/>
    </location>
</feature>
<keyword evidence="4 6" id="KW-1015">Disulfide bond</keyword>
<feature type="region of interest" description="Disordered" evidence="7">
    <location>
        <begin position="299"/>
        <end position="342"/>
    </location>
</feature>
<proteinExistence type="predicted"/>
<dbReference type="PROSITE" id="PS50017">
    <property type="entry name" value="DEATH_DOMAIN"/>
    <property type="match status" value="1"/>
</dbReference>
<keyword evidence="8" id="KW-0812">Transmembrane</keyword>
<dbReference type="PANTHER" id="PTHR46861">
    <property type="entry name" value="TUMOR NECROSIS FACTOR RECEPTOR SUPERFAMILY MEMBER 1A"/>
    <property type="match status" value="1"/>
</dbReference>
<protein>
    <recommendedName>
        <fullName evidence="13">TNR1A factor</fullName>
    </recommendedName>
</protein>
<accession>A0A8D2NIZ7</accession>
<dbReference type="CDD" id="cd10576">
    <property type="entry name" value="TNFRSF1A"/>
    <property type="match status" value="1"/>
</dbReference>
<sequence>MQSQCHPPFQPVTGCFCFPCTCCQHKASVKQLGTLLDLQVILIFVCVLTKESVEITPVPYRVQVRRVGLDGREPSNPLRREKKQMHCQLGQYLHPRKTHCCMRCHAGTYKAKDCEGPDQATVCLPCANGTFTAVDNTMSKCFQCKRCRKALQQIVETPCTPKQDTVCGCQKNQYQVDSESEYFQCRNCSSCADGIIASCSKNKDAICRCKPQFFLSRSNICKPCNSCTGEDCLLCPSPVTTSPTSSVLNGNLVLGTLVAIFGVIFVLCIACKVGKLVQKRKTGPFFSCVSLPLTTKEPRSEVEEKNEISTLCPESQKEKELPLNETQTPAPLPQSSPDCVRSARKTQLPDTPAVLYAVVDHVPPSRWKEFVRRLGLSDCDLERIELEHRRLRDAQYEMLRLWRLQMGRAATVEHISRVLNHMELSGCSEAVQEALLNQNSPQPCSLRNHL</sequence>
<dbReference type="AlphaFoldDB" id="A0A8D2NIZ7"/>
<name>A0A8D2NIZ7_ZONAL</name>
<dbReference type="SUPFAM" id="SSF57586">
    <property type="entry name" value="TNF receptor-like"/>
    <property type="match status" value="2"/>
</dbReference>
<dbReference type="Proteomes" id="UP000694413">
    <property type="component" value="Unassembled WGS sequence"/>
</dbReference>
<dbReference type="PROSITE" id="PS00652">
    <property type="entry name" value="TNFR_NGFR_1"/>
    <property type="match status" value="1"/>
</dbReference>
<dbReference type="GO" id="GO:0045121">
    <property type="term" value="C:membrane raft"/>
    <property type="evidence" value="ECO:0007669"/>
    <property type="project" value="TreeGrafter"/>
</dbReference>
<dbReference type="CDD" id="cd08313">
    <property type="entry name" value="Death_TNFR1"/>
    <property type="match status" value="1"/>
</dbReference>
<keyword evidence="5" id="KW-0325">Glycoprotein</keyword>
<keyword evidence="12" id="KW-1185">Reference proteome</keyword>
<keyword evidence="8" id="KW-1133">Transmembrane helix</keyword>
<evidence type="ECO:0000313" key="12">
    <source>
        <dbReference type="Proteomes" id="UP000694413"/>
    </source>
</evidence>
<dbReference type="InterPro" id="IPR001368">
    <property type="entry name" value="TNFR/NGFR_Cys_rich_reg"/>
</dbReference>
<evidence type="ECO:0008006" key="13">
    <source>
        <dbReference type="Google" id="ProtNLM"/>
    </source>
</evidence>
<dbReference type="InterPro" id="IPR033993">
    <property type="entry name" value="TNFRSF1A_N"/>
</dbReference>
<dbReference type="PROSITE" id="PS50050">
    <property type="entry name" value="TNFR_NGFR_2"/>
    <property type="match status" value="2"/>
</dbReference>
<evidence type="ECO:0000256" key="4">
    <source>
        <dbReference type="ARBA" id="ARBA00023157"/>
    </source>
</evidence>
<dbReference type="GO" id="GO:0006915">
    <property type="term" value="P:apoptotic process"/>
    <property type="evidence" value="ECO:0007669"/>
    <property type="project" value="UniProtKB-KW"/>
</dbReference>
<evidence type="ECO:0000259" key="9">
    <source>
        <dbReference type="PROSITE" id="PS50017"/>
    </source>
</evidence>
<keyword evidence="1" id="KW-0053">Apoptosis</keyword>
<keyword evidence="3" id="KW-0677">Repeat</keyword>
<evidence type="ECO:0000256" key="3">
    <source>
        <dbReference type="ARBA" id="ARBA00022737"/>
    </source>
</evidence>
<dbReference type="GO" id="GO:0005031">
    <property type="term" value="F:tumor necrosis factor receptor activity"/>
    <property type="evidence" value="ECO:0007669"/>
    <property type="project" value="TreeGrafter"/>
</dbReference>
<dbReference type="Gene3D" id="2.10.50.10">
    <property type="entry name" value="Tumor Necrosis Factor Receptor, subunit A, domain 2"/>
    <property type="match status" value="2"/>
</dbReference>
<comment type="caution">
    <text evidence="6">Lacks conserved residue(s) required for the propagation of feature annotation.</text>
</comment>
<evidence type="ECO:0000256" key="2">
    <source>
        <dbReference type="ARBA" id="ARBA00022729"/>
    </source>
</evidence>
<dbReference type="InterPro" id="IPR011029">
    <property type="entry name" value="DEATH-like_dom_sf"/>
</dbReference>
<dbReference type="SUPFAM" id="SSF47986">
    <property type="entry name" value="DEATH domain"/>
    <property type="match status" value="1"/>
</dbReference>
<dbReference type="FunFam" id="1.10.533.10:FF:000044">
    <property type="entry name" value="Tumor necrosis factor receptor superfamily member 1A"/>
    <property type="match status" value="1"/>
</dbReference>
<dbReference type="SMART" id="SM00208">
    <property type="entry name" value="TNFR"/>
    <property type="match status" value="3"/>
</dbReference>
<dbReference type="PANTHER" id="PTHR46861:SF1">
    <property type="entry name" value="TUMOR NECROSIS FACTOR RECEPTOR SUPERFAMILY MEMBER 1A"/>
    <property type="match status" value="1"/>
</dbReference>
<reference evidence="11" key="1">
    <citation type="submission" date="2025-08" db="UniProtKB">
        <authorList>
            <consortium name="Ensembl"/>
        </authorList>
    </citation>
    <scope>IDENTIFICATION</scope>
</reference>
<dbReference type="FunFam" id="2.10.50.10:FF:000020">
    <property type="entry name" value="Tumor necrosis factor receptor superfamily member 1A"/>
    <property type="match status" value="1"/>
</dbReference>
<keyword evidence="8" id="KW-0472">Membrane</keyword>
<dbReference type="Gene3D" id="1.10.533.10">
    <property type="entry name" value="Death Domain, Fas"/>
    <property type="match status" value="1"/>
</dbReference>
<dbReference type="InterPro" id="IPR052493">
    <property type="entry name" value="TNFRSF1A"/>
</dbReference>
<evidence type="ECO:0000256" key="7">
    <source>
        <dbReference type="SAM" id="MobiDB-lite"/>
    </source>
</evidence>
<organism evidence="11 12">
    <name type="scientific">Zonotrichia albicollis</name>
    <name type="common">White-throated sparrow</name>
    <name type="synonym">Fringilla albicollis</name>
    <dbReference type="NCBI Taxonomy" id="44394"/>
    <lineage>
        <taxon>Eukaryota</taxon>
        <taxon>Metazoa</taxon>
        <taxon>Chordata</taxon>
        <taxon>Craniata</taxon>
        <taxon>Vertebrata</taxon>
        <taxon>Euteleostomi</taxon>
        <taxon>Archelosauria</taxon>
        <taxon>Archosauria</taxon>
        <taxon>Dinosauria</taxon>
        <taxon>Saurischia</taxon>
        <taxon>Theropoda</taxon>
        <taxon>Coelurosauria</taxon>
        <taxon>Aves</taxon>
        <taxon>Neognathae</taxon>
        <taxon>Neoaves</taxon>
        <taxon>Telluraves</taxon>
        <taxon>Australaves</taxon>
        <taxon>Passeriformes</taxon>
        <taxon>Passerellidae</taxon>
        <taxon>Zonotrichia</taxon>
    </lineage>
</organism>
<keyword evidence="2" id="KW-0732">Signal</keyword>
<feature type="compositionally biased region" description="Polar residues" evidence="7">
    <location>
        <begin position="324"/>
        <end position="337"/>
    </location>
</feature>
<dbReference type="SMART" id="SM00005">
    <property type="entry name" value="DEATH"/>
    <property type="match status" value="1"/>
</dbReference>
<gene>
    <name evidence="11" type="primary">LOC102065462</name>
</gene>
<dbReference type="GO" id="GO:0006954">
    <property type="term" value="P:inflammatory response"/>
    <property type="evidence" value="ECO:0007669"/>
    <property type="project" value="TreeGrafter"/>
</dbReference>